<dbReference type="UniPathway" id="UPA00242"/>
<feature type="binding site" evidence="11">
    <location>
        <begin position="178"/>
        <end position="180"/>
    </location>
    <ligand>
        <name>beta-D-galactose</name>
        <dbReference type="ChEBI" id="CHEBI:27667"/>
    </ligand>
</feature>
<dbReference type="GO" id="GO:0004034">
    <property type="term" value="F:aldose 1-epimerase activity"/>
    <property type="evidence" value="ECO:0007669"/>
    <property type="project" value="UniProtKB-EC"/>
</dbReference>
<keyword evidence="6 8" id="KW-0413">Isomerase</keyword>
<dbReference type="PANTHER" id="PTHR10091:SF0">
    <property type="entry name" value="GALACTOSE MUTAROTASE"/>
    <property type="match status" value="1"/>
</dbReference>
<dbReference type="SUPFAM" id="SSF74650">
    <property type="entry name" value="Galactose mutarotase-like"/>
    <property type="match status" value="1"/>
</dbReference>
<dbReference type="EC" id="5.1.3.3" evidence="4 8"/>
<dbReference type="GO" id="GO:0006006">
    <property type="term" value="P:glucose metabolic process"/>
    <property type="evidence" value="ECO:0007669"/>
    <property type="project" value="TreeGrafter"/>
</dbReference>
<sequence length="349" mass="40438">MYSIERAFDIYGKEVKLITIRNDRNMEVKLLNYGATLVELLIPDRDGNIENVVLTHDEIEDYISNPSYFGATVGRTSGRIDKGRFVLDGKTYNLNKNYGVNQGHGGNKGFSFRVWDYSVSEKDGETAVQFTYYSKDMEENYPGNLMVKVTYTLRSSNELVIEYEGATDKKTLCNLTNHTYFNLSGNYKRKITKQYLKIKSKAYLEMNESQIPIGKYIDVEATPMDFSEFKLIGRDIEENYIQLSMTKGYDHTWILNEKYNQIEMVDKLSGRKMTISTTYPSVVIYSFNFPSNERLKQSKMSSKYDGICFETQYEPDGINNKGFNSGILDVGEKYHEKTEYKFFVIEEMI</sequence>
<accession>A0A6I6EKT1</accession>
<dbReference type="NCBIfam" id="NF008277">
    <property type="entry name" value="PRK11055.1"/>
    <property type="match status" value="1"/>
</dbReference>
<dbReference type="InterPro" id="IPR008183">
    <property type="entry name" value="Aldose_1/G6P_1-epimerase"/>
</dbReference>
<proteinExistence type="inferred from homology"/>
<evidence type="ECO:0000256" key="5">
    <source>
        <dbReference type="ARBA" id="ARBA00014165"/>
    </source>
</evidence>
<reference evidence="12 13" key="1">
    <citation type="submission" date="2019-12" db="EMBL/GenBank/DDBJ databases">
        <title>Genome sequenceing of Clostridium bovifaecis.</title>
        <authorList>
            <person name="Yao Y."/>
        </authorList>
    </citation>
    <scope>NUCLEOTIDE SEQUENCE [LARGE SCALE GENOMIC DNA]</scope>
    <source>
        <strain evidence="12 13">BXX</strain>
    </source>
</reference>
<dbReference type="GO" id="GO:0005737">
    <property type="term" value="C:cytoplasm"/>
    <property type="evidence" value="ECO:0007669"/>
    <property type="project" value="TreeGrafter"/>
</dbReference>
<feature type="binding site" evidence="10">
    <location>
        <position position="250"/>
    </location>
    <ligand>
        <name>beta-D-galactose</name>
        <dbReference type="ChEBI" id="CHEBI:27667"/>
    </ligand>
</feature>
<evidence type="ECO:0000256" key="8">
    <source>
        <dbReference type="PIRNR" id="PIRNR005096"/>
    </source>
</evidence>
<comment type="similarity">
    <text evidence="3 8">Belongs to the aldose epimerase family.</text>
</comment>
<dbReference type="InterPro" id="IPR018052">
    <property type="entry name" value="Ald1_epimerase_CS"/>
</dbReference>
<keyword evidence="13" id="KW-1185">Reference proteome</keyword>
<evidence type="ECO:0000256" key="9">
    <source>
        <dbReference type="PIRSR" id="PIRSR005096-1"/>
    </source>
</evidence>
<name>A0A6I6EKT1_9CLOT</name>
<dbReference type="PANTHER" id="PTHR10091">
    <property type="entry name" value="ALDOSE-1-EPIMERASE"/>
    <property type="match status" value="1"/>
</dbReference>
<dbReference type="AlphaFoldDB" id="A0A6I6EKT1"/>
<evidence type="ECO:0000256" key="3">
    <source>
        <dbReference type="ARBA" id="ARBA00006206"/>
    </source>
</evidence>
<dbReference type="GO" id="GO:0033499">
    <property type="term" value="P:galactose catabolic process via UDP-galactose, Leloir pathway"/>
    <property type="evidence" value="ECO:0007669"/>
    <property type="project" value="TreeGrafter"/>
</dbReference>
<dbReference type="EMBL" id="CP046522">
    <property type="protein sequence ID" value="QGU94352.1"/>
    <property type="molecule type" value="Genomic_DNA"/>
</dbReference>
<evidence type="ECO:0000256" key="11">
    <source>
        <dbReference type="PIRSR" id="PIRSR005096-3"/>
    </source>
</evidence>
<dbReference type="PIRSF" id="PIRSF005096">
    <property type="entry name" value="GALM"/>
    <property type="match status" value="1"/>
</dbReference>
<keyword evidence="7 8" id="KW-0119">Carbohydrate metabolism</keyword>
<evidence type="ECO:0000256" key="4">
    <source>
        <dbReference type="ARBA" id="ARBA00013185"/>
    </source>
</evidence>
<dbReference type="PROSITE" id="PS00545">
    <property type="entry name" value="ALDOSE_1_EPIMERASE"/>
    <property type="match status" value="1"/>
</dbReference>
<dbReference type="InterPro" id="IPR015443">
    <property type="entry name" value="Aldose_1-epimerase"/>
</dbReference>
<dbReference type="InterPro" id="IPR047215">
    <property type="entry name" value="Galactose_mutarotase-like"/>
</dbReference>
<dbReference type="Gene3D" id="2.70.98.10">
    <property type="match status" value="1"/>
</dbReference>
<comment type="catalytic activity">
    <reaction evidence="1 8">
        <text>alpha-D-glucose = beta-D-glucose</text>
        <dbReference type="Rhea" id="RHEA:10264"/>
        <dbReference type="ChEBI" id="CHEBI:15903"/>
        <dbReference type="ChEBI" id="CHEBI:17925"/>
        <dbReference type="EC" id="5.1.3.3"/>
    </reaction>
</comment>
<protein>
    <recommendedName>
        <fullName evidence="5 8">Aldose 1-epimerase</fullName>
        <ecNumber evidence="4 8">5.1.3.3</ecNumber>
    </recommendedName>
</protein>
<evidence type="ECO:0000256" key="7">
    <source>
        <dbReference type="ARBA" id="ARBA00023277"/>
    </source>
</evidence>
<dbReference type="GO" id="GO:0030246">
    <property type="term" value="F:carbohydrate binding"/>
    <property type="evidence" value="ECO:0007669"/>
    <property type="project" value="InterPro"/>
</dbReference>
<dbReference type="Proteomes" id="UP000422764">
    <property type="component" value="Chromosome"/>
</dbReference>
<evidence type="ECO:0000256" key="10">
    <source>
        <dbReference type="PIRSR" id="PIRSR005096-2"/>
    </source>
</evidence>
<evidence type="ECO:0000313" key="13">
    <source>
        <dbReference type="Proteomes" id="UP000422764"/>
    </source>
</evidence>
<dbReference type="CDD" id="cd09019">
    <property type="entry name" value="galactose_mutarotase_like"/>
    <property type="match status" value="1"/>
</dbReference>
<evidence type="ECO:0000313" key="12">
    <source>
        <dbReference type="EMBL" id="QGU94352.1"/>
    </source>
</evidence>
<organism evidence="12 13">
    <name type="scientific">Clostridium bovifaecis</name>
    <dbReference type="NCBI Taxonomy" id="2184719"/>
    <lineage>
        <taxon>Bacteria</taxon>
        <taxon>Bacillati</taxon>
        <taxon>Bacillota</taxon>
        <taxon>Clostridia</taxon>
        <taxon>Eubacteriales</taxon>
        <taxon>Clostridiaceae</taxon>
        <taxon>Clostridium</taxon>
    </lineage>
</organism>
<evidence type="ECO:0000256" key="2">
    <source>
        <dbReference type="ARBA" id="ARBA00005028"/>
    </source>
</evidence>
<dbReference type="InterPro" id="IPR014718">
    <property type="entry name" value="GH-type_carb-bd"/>
</dbReference>
<feature type="active site" description="Proton acceptor" evidence="9">
    <location>
        <position position="310"/>
    </location>
</feature>
<evidence type="ECO:0000256" key="1">
    <source>
        <dbReference type="ARBA" id="ARBA00001614"/>
    </source>
</evidence>
<feature type="active site" description="Proton donor" evidence="9">
    <location>
        <position position="178"/>
    </location>
</feature>
<comment type="pathway">
    <text evidence="2 8">Carbohydrate metabolism; hexose metabolism.</text>
</comment>
<dbReference type="InterPro" id="IPR011013">
    <property type="entry name" value="Gal_mutarotase_sf_dom"/>
</dbReference>
<gene>
    <name evidence="12" type="ORF">GOM49_03850</name>
</gene>
<evidence type="ECO:0000256" key="6">
    <source>
        <dbReference type="ARBA" id="ARBA00023235"/>
    </source>
</evidence>
<dbReference type="Pfam" id="PF01263">
    <property type="entry name" value="Aldose_epim"/>
    <property type="match status" value="1"/>
</dbReference>